<proteinExistence type="inferred from homology"/>
<dbReference type="InterPro" id="IPR034285">
    <property type="entry name" value="CuRO_2_LCC"/>
</dbReference>
<keyword evidence="7 13" id="KW-0479">Metal-binding</keyword>
<dbReference type="PROSITE" id="PS00080">
    <property type="entry name" value="MULTICOPPER_OXIDASE2"/>
    <property type="match status" value="1"/>
</dbReference>
<feature type="signal peptide" evidence="13">
    <location>
        <begin position="1"/>
        <end position="34"/>
    </location>
</feature>
<comment type="cofactor">
    <cofactor evidence="13">
        <name>Cu cation</name>
        <dbReference type="ChEBI" id="CHEBI:23378"/>
    </cofactor>
    <text evidence="13">Binds 4 Cu cations per monomer.</text>
</comment>
<dbReference type="GO" id="GO:0046274">
    <property type="term" value="P:lignin catabolic process"/>
    <property type="evidence" value="ECO:0007669"/>
    <property type="project" value="UniProtKB-KW"/>
</dbReference>
<keyword evidence="15" id="KW-1185">Reference proteome</keyword>
<dbReference type="SUPFAM" id="SSF49503">
    <property type="entry name" value="Cupredoxins"/>
    <property type="match status" value="3"/>
</dbReference>
<dbReference type="CDD" id="cd13875">
    <property type="entry name" value="CuRO_2_LCC_plant"/>
    <property type="match status" value="1"/>
</dbReference>
<dbReference type="EMBL" id="PGOL01000881">
    <property type="protein sequence ID" value="PKI63613.1"/>
    <property type="molecule type" value="Genomic_DNA"/>
</dbReference>
<feature type="chain" id="PRO_5047550942" description="Laccase" evidence="13">
    <location>
        <begin position="35"/>
        <end position="603"/>
    </location>
</feature>
<keyword evidence="11" id="KW-0325">Glycoprotein</keyword>
<comment type="caution">
    <text evidence="14">The sequence shown here is derived from an EMBL/GenBank/DDBJ whole genome shotgun (WGS) entry which is preliminary data.</text>
</comment>
<keyword evidence="8 13" id="KW-0677">Repeat</keyword>
<dbReference type="STRING" id="22663.A0A2I0K660"/>
<evidence type="ECO:0000256" key="11">
    <source>
        <dbReference type="ARBA" id="ARBA00023180"/>
    </source>
</evidence>
<accession>A0A2I0K660</accession>
<evidence type="ECO:0000256" key="2">
    <source>
        <dbReference type="ARBA" id="ARBA00004271"/>
    </source>
</evidence>
<dbReference type="PANTHER" id="PTHR11709:SF379">
    <property type="entry name" value="LACCASE"/>
    <property type="match status" value="1"/>
</dbReference>
<evidence type="ECO:0000256" key="4">
    <source>
        <dbReference type="ARBA" id="ARBA00012297"/>
    </source>
</evidence>
<keyword evidence="9 13" id="KW-0560">Oxidoreductase</keyword>
<dbReference type="InterPro" id="IPR002355">
    <property type="entry name" value="Cu_oxidase_Cu_BS"/>
</dbReference>
<comment type="similarity">
    <text evidence="3 13">Belongs to the multicopper oxidase family.</text>
</comment>
<evidence type="ECO:0000256" key="9">
    <source>
        <dbReference type="ARBA" id="ARBA00023002"/>
    </source>
</evidence>
<evidence type="ECO:0000256" key="3">
    <source>
        <dbReference type="ARBA" id="ARBA00010609"/>
    </source>
</evidence>
<keyword evidence="10 13" id="KW-0186">Copper</keyword>
<dbReference type="EC" id="1.10.3.2" evidence="4 13"/>
<dbReference type="Proteomes" id="UP000233551">
    <property type="component" value="Unassembled WGS sequence"/>
</dbReference>
<keyword evidence="13" id="KW-0732">Signal</keyword>
<dbReference type="CDD" id="cd13849">
    <property type="entry name" value="CuRO_1_LCC_plant"/>
    <property type="match status" value="1"/>
</dbReference>
<dbReference type="Pfam" id="PF00394">
    <property type="entry name" value="Cu-oxidase"/>
    <property type="match status" value="1"/>
</dbReference>
<dbReference type="InterPro" id="IPR017761">
    <property type="entry name" value="Laccase"/>
</dbReference>
<dbReference type="AlphaFoldDB" id="A0A2I0K660"/>
<dbReference type="InterPro" id="IPR008972">
    <property type="entry name" value="Cupredoxin"/>
</dbReference>
<dbReference type="InterPro" id="IPR011707">
    <property type="entry name" value="Cu-oxidase-like_N"/>
</dbReference>
<dbReference type="InterPro" id="IPR045087">
    <property type="entry name" value="Cu-oxidase_fam"/>
</dbReference>
<dbReference type="GO" id="GO:0005507">
    <property type="term" value="F:copper ion binding"/>
    <property type="evidence" value="ECO:0007669"/>
    <property type="project" value="InterPro"/>
</dbReference>
<dbReference type="GO" id="GO:0052716">
    <property type="term" value="F:hydroquinone:oxygen oxidoreductase activity"/>
    <property type="evidence" value="ECO:0007669"/>
    <property type="project" value="UniProtKB-EC"/>
</dbReference>
<gene>
    <name evidence="14" type="ORF">CRG98_015996</name>
</gene>
<keyword evidence="12 13" id="KW-0439">Lignin degradation</keyword>
<evidence type="ECO:0000256" key="5">
    <source>
        <dbReference type="ARBA" id="ARBA00022523"/>
    </source>
</evidence>
<name>A0A2I0K660_PUNGR</name>
<dbReference type="InterPro" id="IPR033138">
    <property type="entry name" value="Cu_oxidase_CS"/>
</dbReference>
<keyword evidence="5 13" id="KW-0052">Apoplast</keyword>
<dbReference type="NCBIfam" id="TIGR03389">
    <property type="entry name" value="laccase"/>
    <property type="match status" value="1"/>
</dbReference>
<evidence type="ECO:0000256" key="12">
    <source>
        <dbReference type="ARBA" id="ARBA00023185"/>
    </source>
</evidence>
<evidence type="ECO:0000256" key="7">
    <source>
        <dbReference type="ARBA" id="ARBA00022723"/>
    </source>
</evidence>
<dbReference type="InterPro" id="IPR034288">
    <property type="entry name" value="CuRO_1_LCC"/>
</dbReference>
<dbReference type="GeneID" id="116189029"/>
<dbReference type="Gene3D" id="2.60.40.420">
    <property type="entry name" value="Cupredoxins - blue copper proteins"/>
    <property type="match status" value="3"/>
</dbReference>
<evidence type="ECO:0000256" key="10">
    <source>
        <dbReference type="ARBA" id="ARBA00023008"/>
    </source>
</evidence>
<evidence type="ECO:0000256" key="8">
    <source>
        <dbReference type="ARBA" id="ARBA00022737"/>
    </source>
</evidence>
<comment type="function">
    <text evidence="13">Lignin degradation and detoxification of lignin-derived products.</text>
</comment>
<evidence type="ECO:0000256" key="13">
    <source>
        <dbReference type="RuleBase" id="RU361119"/>
    </source>
</evidence>
<comment type="catalytic activity">
    <reaction evidence="1 13">
        <text>4 hydroquinone + O2 = 4 benzosemiquinone + 2 H2O</text>
        <dbReference type="Rhea" id="RHEA:11276"/>
        <dbReference type="ChEBI" id="CHEBI:15377"/>
        <dbReference type="ChEBI" id="CHEBI:15379"/>
        <dbReference type="ChEBI" id="CHEBI:17594"/>
        <dbReference type="ChEBI" id="CHEBI:17977"/>
        <dbReference type="EC" id="1.10.3.2"/>
    </reaction>
</comment>
<dbReference type="Pfam" id="PF07732">
    <property type="entry name" value="Cu-oxidase_3"/>
    <property type="match status" value="1"/>
</dbReference>
<protein>
    <recommendedName>
        <fullName evidence="4 13">Laccase</fullName>
        <ecNumber evidence="4 13">1.10.3.2</ecNumber>
    </recommendedName>
    <alternativeName>
        <fullName evidence="13">Benzenediol:oxygen oxidoreductase</fullName>
    </alternativeName>
    <alternativeName>
        <fullName evidence="13">Diphenol oxidase</fullName>
    </alternativeName>
    <alternativeName>
        <fullName evidence="13">Urishiol oxidase</fullName>
    </alternativeName>
</protein>
<keyword evidence="6 13" id="KW-0964">Secreted</keyword>
<dbReference type="Pfam" id="PF07731">
    <property type="entry name" value="Cu-oxidase_2"/>
    <property type="match status" value="1"/>
</dbReference>
<dbReference type="OrthoDB" id="2121828at2759"/>
<organism evidence="14 15">
    <name type="scientific">Punica granatum</name>
    <name type="common">Pomegranate</name>
    <dbReference type="NCBI Taxonomy" id="22663"/>
    <lineage>
        <taxon>Eukaryota</taxon>
        <taxon>Viridiplantae</taxon>
        <taxon>Streptophyta</taxon>
        <taxon>Embryophyta</taxon>
        <taxon>Tracheophyta</taxon>
        <taxon>Spermatophyta</taxon>
        <taxon>Magnoliopsida</taxon>
        <taxon>eudicotyledons</taxon>
        <taxon>Gunneridae</taxon>
        <taxon>Pentapetalae</taxon>
        <taxon>rosids</taxon>
        <taxon>malvids</taxon>
        <taxon>Myrtales</taxon>
        <taxon>Lythraceae</taxon>
        <taxon>Punica</taxon>
    </lineage>
</organism>
<dbReference type="GO" id="GO:0048046">
    <property type="term" value="C:apoplast"/>
    <property type="evidence" value="ECO:0007669"/>
    <property type="project" value="UniProtKB-SubCell"/>
</dbReference>
<evidence type="ECO:0000313" key="14">
    <source>
        <dbReference type="EMBL" id="PKI63613.1"/>
    </source>
</evidence>
<evidence type="ECO:0000256" key="1">
    <source>
        <dbReference type="ARBA" id="ARBA00000349"/>
    </source>
</evidence>
<comment type="subcellular location">
    <subcellularLocation>
        <location evidence="2 13">Secreted</location>
        <location evidence="2 13">Extracellular space</location>
        <location evidence="2 13">Apoplast</location>
    </subcellularLocation>
</comment>
<dbReference type="InterPro" id="IPR001117">
    <property type="entry name" value="Cu-oxidase_2nd"/>
</dbReference>
<reference evidence="14 15" key="1">
    <citation type="submission" date="2017-11" db="EMBL/GenBank/DDBJ databases">
        <title>De-novo sequencing of pomegranate (Punica granatum L.) genome.</title>
        <authorList>
            <person name="Akparov Z."/>
            <person name="Amiraslanov A."/>
            <person name="Hajiyeva S."/>
            <person name="Abbasov M."/>
            <person name="Kaur K."/>
            <person name="Hamwieh A."/>
            <person name="Solovyev V."/>
            <person name="Salamov A."/>
            <person name="Braich B."/>
            <person name="Kosarev P."/>
            <person name="Mahmoud A."/>
            <person name="Hajiyev E."/>
            <person name="Babayeva S."/>
            <person name="Izzatullayeva V."/>
            <person name="Mammadov A."/>
            <person name="Mammadov A."/>
            <person name="Sharifova S."/>
            <person name="Ojaghi J."/>
            <person name="Eynullazada K."/>
            <person name="Bayramov B."/>
            <person name="Abdulazimova A."/>
            <person name="Shahmuradov I."/>
        </authorList>
    </citation>
    <scope>NUCLEOTIDE SEQUENCE [LARGE SCALE GENOMIC DNA]</scope>
    <source>
        <strain evidence="15">cv. AG2017</strain>
        <tissue evidence="14">Leaf</tissue>
    </source>
</reference>
<dbReference type="PROSITE" id="PS00079">
    <property type="entry name" value="MULTICOPPER_OXIDASE1"/>
    <property type="match status" value="1"/>
</dbReference>
<sequence>MEKTSAPAASIVSELLLLLVFLAAGPLLQSPVEGVVHYHDFVLREKNFTRLCSNKSMLVVNDSFPGPVIRVHKGDTVYVNVHNQGDYGITIHWHGVKQPGNSWSDGPEYVTQCPIQPGTNFTYEIIFSNEEGTLWWHAHSDWSRYSIHGAIVVYPVNGTTYPFPTPDGEEIIVLGSWYEINVNAVVDEDLRTGGDTPRSVAYVINGQPGDFCNCSKESTYRWVVDYGKTYLVRLVNAAMNAELFLAIADHNLTVVGMDGNYVKPFVTGYIMISPGQTIDFLLTANQTLGHYYIVAHQYDTARPDVTDYDQMNASAILMYSGNYTAPGIPIYPSQLPAYENHTAGDAFVARLRSLANEQYPVDVPMNVTTRMYITVSMNQILCSPPTCAGINGNRLASSMNNISFLNPDMDILQAYYSNLSGVYTPDFPSWPPTMYNFTEYDPPFNVTVPIVATKVMMLNYNEEVEITFQGTETLNASEDHPMHVHGYSFYVVGSGVGNFNNVTDSLTYNLVDPVQLNTVRTPKIGWVTIRFKANNPGVWLWHCHLDRHLSWGMDTVMIVRDGGTPETSLRSPPPYMPKCKVPFSHWIRNFDDSDEEYAQLFSH</sequence>
<dbReference type="InterPro" id="IPR011706">
    <property type="entry name" value="Cu-oxidase_C"/>
</dbReference>
<evidence type="ECO:0000313" key="15">
    <source>
        <dbReference type="Proteomes" id="UP000233551"/>
    </source>
</evidence>
<evidence type="ECO:0000256" key="6">
    <source>
        <dbReference type="ARBA" id="ARBA00022525"/>
    </source>
</evidence>
<dbReference type="PANTHER" id="PTHR11709">
    <property type="entry name" value="MULTI-COPPER OXIDASE"/>
    <property type="match status" value="1"/>
</dbReference>